<keyword evidence="5 6" id="KW-0378">Hydrolase</keyword>
<keyword evidence="4" id="KW-0732">Signal</keyword>
<name>A0A034VZ93_BACDO</name>
<evidence type="ECO:0000256" key="6">
    <source>
        <dbReference type="RuleBase" id="RU361188"/>
    </source>
</evidence>
<dbReference type="Gene3D" id="3.20.20.80">
    <property type="entry name" value="Glycosidases"/>
    <property type="match status" value="1"/>
</dbReference>
<feature type="domain" description="Glycosyl hydrolase family 30 TIM-barrel" evidence="7">
    <location>
        <begin position="155"/>
        <end position="505"/>
    </location>
</feature>
<feature type="non-terminal residue" evidence="9">
    <location>
        <position position="1"/>
    </location>
</feature>
<dbReference type="Pfam" id="PF02055">
    <property type="entry name" value="Glyco_hydro_30"/>
    <property type="match status" value="1"/>
</dbReference>
<dbReference type="EC" id="3.2.1.45" evidence="3 6"/>
<evidence type="ECO:0000256" key="3">
    <source>
        <dbReference type="ARBA" id="ARBA00012658"/>
    </source>
</evidence>
<evidence type="ECO:0000256" key="4">
    <source>
        <dbReference type="ARBA" id="ARBA00022729"/>
    </source>
</evidence>
<evidence type="ECO:0000256" key="1">
    <source>
        <dbReference type="ARBA" id="ARBA00001013"/>
    </source>
</evidence>
<accession>A0A034VZ93</accession>
<evidence type="ECO:0000256" key="2">
    <source>
        <dbReference type="ARBA" id="ARBA00005382"/>
    </source>
</evidence>
<keyword evidence="6" id="KW-0443">Lipid metabolism</keyword>
<dbReference type="InterPro" id="IPR017853">
    <property type="entry name" value="GH"/>
</dbReference>
<protein>
    <recommendedName>
        <fullName evidence="3 6">Glucosylceramidase</fullName>
        <ecNumber evidence="3 6">3.2.1.45</ecNumber>
    </recommendedName>
</protein>
<dbReference type="OrthoDB" id="2160638at2759"/>
<dbReference type="AlphaFoldDB" id="A0A034VZ93"/>
<organism evidence="9">
    <name type="scientific">Bactrocera dorsalis</name>
    <name type="common">Oriental fruit fly</name>
    <name type="synonym">Dacus dorsalis</name>
    <dbReference type="NCBI Taxonomy" id="27457"/>
    <lineage>
        <taxon>Eukaryota</taxon>
        <taxon>Metazoa</taxon>
        <taxon>Ecdysozoa</taxon>
        <taxon>Arthropoda</taxon>
        <taxon>Hexapoda</taxon>
        <taxon>Insecta</taxon>
        <taxon>Pterygota</taxon>
        <taxon>Neoptera</taxon>
        <taxon>Endopterygota</taxon>
        <taxon>Diptera</taxon>
        <taxon>Brachycera</taxon>
        <taxon>Muscomorpha</taxon>
        <taxon>Tephritoidea</taxon>
        <taxon>Tephritidae</taxon>
        <taxon>Bactrocera</taxon>
        <taxon>Bactrocera</taxon>
    </lineage>
</organism>
<dbReference type="InterPro" id="IPR033452">
    <property type="entry name" value="GH30_C"/>
</dbReference>
<dbReference type="SUPFAM" id="SSF51445">
    <property type="entry name" value="(Trans)glycosidases"/>
    <property type="match status" value="1"/>
</dbReference>
<dbReference type="InterPro" id="IPR033453">
    <property type="entry name" value="Glyco_hydro_30_TIM-barrel"/>
</dbReference>
<comment type="catalytic activity">
    <reaction evidence="1">
        <text>a beta-D-glucosyl-(1&lt;-&gt;1')-N-acylsphing-4-enine + H2O = an N-acylsphing-4-enine + D-glucose</text>
        <dbReference type="Rhea" id="RHEA:13269"/>
        <dbReference type="ChEBI" id="CHEBI:4167"/>
        <dbReference type="ChEBI" id="CHEBI:15377"/>
        <dbReference type="ChEBI" id="CHEBI:22801"/>
        <dbReference type="ChEBI" id="CHEBI:52639"/>
        <dbReference type="EC" id="3.2.1.45"/>
    </reaction>
    <physiologicalReaction direction="left-to-right" evidence="1">
        <dbReference type="Rhea" id="RHEA:13270"/>
    </physiologicalReaction>
</comment>
<evidence type="ECO:0000313" key="9">
    <source>
        <dbReference type="EMBL" id="JAC47719.1"/>
    </source>
</evidence>
<dbReference type="EMBL" id="GAKP01011233">
    <property type="protein sequence ID" value="JAC47719.1"/>
    <property type="molecule type" value="Transcribed_RNA"/>
</dbReference>
<feature type="domain" description="Glycosyl hydrolase family 30 beta sandwich" evidence="8">
    <location>
        <begin position="508"/>
        <end position="569"/>
    </location>
</feature>
<keyword evidence="6" id="KW-0326">Glycosidase</keyword>
<dbReference type="SUPFAM" id="SSF51011">
    <property type="entry name" value="Glycosyl hydrolase domain"/>
    <property type="match status" value="1"/>
</dbReference>
<reference evidence="9" key="1">
    <citation type="journal article" date="2014" name="BMC Genomics">
        <title>Characterizing the developmental transcriptome of the oriental fruit fly, Bactrocera dorsalis (Diptera: Tephritidae) through comparative genomic analysis with Drosophila melanogaster utilizing modENCODE datasets.</title>
        <authorList>
            <person name="Geib S.M."/>
            <person name="Calla B."/>
            <person name="Hall B."/>
            <person name="Hou S."/>
            <person name="Manoukis N.C."/>
        </authorList>
    </citation>
    <scope>NUCLEOTIDE SEQUENCE</scope>
    <source>
        <strain evidence="9">Punador</strain>
    </source>
</reference>
<dbReference type="InterPro" id="IPR001139">
    <property type="entry name" value="Glyco_hydro_30"/>
</dbReference>
<dbReference type="GO" id="GO:0004348">
    <property type="term" value="F:glucosylceramidase activity"/>
    <property type="evidence" value="ECO:0007669"/>
    <property type="project" value="UniProtKB-EC"/>
</dbReference>
<comment type="similarity">
    <text evidence="2 6">Belongs to the glycosyl hydrolase 30 family.</text>
</comment>
<evidence type="ECO:0000259" key="7">
    <source>
        <dbReference type="Pfam" id="PF02055"/>
    </source>
</evidence>
<dbReference type="PANTHER" id="PTHR11069:SF23">
    <property type="entry name" value="LYSOSOMAL ACID GLUCOSYLCERAMIDASE"/>
    <property type="match status" value="1"/>
</dbReference>
<dbReference type="GO" id="GO:0016020">
    <property type="term" value="C:membrane"/>
    <property type="evidence" value="ECO:0007669"/>
    <property type="project" value="GOC"/>
</dbReference>
<dbReference type="Pfam" id="PF17189">
    <property type="entry name" value="Glyco_hydro_30C"/>
    <property type="match status" value="1"/>
</dbReference>
<proteinExistence type="inferred from homology"/>
<evidence type="ECO:0000256" key="5">
    <source>
        <dbReference type="ARBA" id="ARBA00022801"/>
    </source>
</evidence>
<gene>
    <name evidence="9" type="primary">GLCM</name>
</gene>
<dbReference type="PANTHER" id="PTHR11069">
    <property type="entry name" value="GLUCOSYLCERAMIDASE"/>
    <property type="match status" value="1"/>
</dbReference>
<dbReference type="GO" id="GO:0006680">
    <property type="term" value="P:glucosylceramide catabolic process"/>
    <property type="evidence" value="ECO:0007669"/>
    <property type="project" value="TreeGrafter"/>
</dbReference>
<sequence length="572" mass="65087">SDYDSISRRVKGIGETSRLPLNKNNIEMGDAQGSLKNLLALCFLAGFVTLSSQASTPCALRKYPAGLVCVCNATYCDYLENPSPENENEFVIVSSSKAGLRFDITSGAINASDFTQVVDYNESLENATQEKIVFEKAAPRTVTIQVDREKHYQNITGFGGSFTGAVSYILDNLSQDIQDHIYKSFYSPHGIGFNLMRTSIGGSDFELAPWAYNELPENDTTLSNFTQLDPRDEKRIEQIKRLKLVTNVENLRIKAAAWSPPRWMKTNNKWTGMSRLKEEYYQTWADYHVRWLELWEEGGLPIWAISTGNEPTNGVYLMMFAKFMSLGWTPRKQAVWVSDNLGPTIRSKYQDLVIFGNDDQRYTFSFWFKMMKAKRSDSVDYLTGLSVHWYWDDIFEPVFIDDARKEMPDKIMLVSESCIGDKPWQSAVPILGSWKRGEKFARNFLQSLQHDFNGWIDWNIVLDEQGGPNYVSNFVDAPSVANMTNLNEFYKQPMFYTMGHFSKFIPEGSTRIAAERTNVNVDTVAFLRPDGSVAVVIFNSGYASVNVEVRDTKQGSIKINIPQKSIHTILYK</sequence>
<evidence type="ECO:0000259" key="8">
    <source>
        <dbReference type="Pfam" id="PF17189"/>
    </source>
</evidence>
<keyword evidence="6" id="KW-0746">Sphingolipid metabolism</keyword>